<feature type="compositionally biased region" description="Basic and acidic residues" evidence="1">
    <location>
        <begin position="959"/>
        <end position="972"/>
    </location>
</feature>
<reference evidence="2 3" key="1">
    <citation type="submission" date="2019-06" db="EMBL/GenBank/DDBJ databases">
        <title>Draft genome sequence of the filamentous fungus Phialemoniopsis curvata isolated from diesel fuel.</title>
        <authorList>
            <person name="Varaljay V.A."/>
            <person name="Lyon W.J."/>
            <person name="Crouch A.L."/>
            <person name="Drake C.E."/>
            <person name="Hollomon J.M."/>
            <person name="Nadeau L.J."/>
            <person name="Nunn H.S."/>
            <person name="Stevenson B.S."/>
            <person name="Bojanowski C.L."/>
            <person name="Crookes-Goodson W.J."/>
        </authorList>
    </citation>
    <scope>NUCLEOTIDE SEQUENCE [LARGE SCALE GENOMIC DNA]</scope>
    <source>
        <strain evidence="2 3">D216</strain>
    </source>
</reference>
<feature type="region of interest" description="Disordered" evidence="1">
    <location>
        <begin position="941"/>
        <end position="972"/>
    </location>
</feature>
<name>A0A507AK04_9PEZI</name>
<feature type="compositionally biased region" description="Polar residues" evidence="1">
    <location>
        <begin position="19"/>
        <end position="31"/>
    </location>
</feature>
<evidence type="ECO:0000313" key="3">
    <source>
        <dbReference type="Proteomes" id="UP000319257"/>
    </source>
</evidence>
<dbReference type="InParanoid" id="A0A507AK04"/>
<proteinExistence type="predicted"/>
<keyword evidence="3" id="KW-1185">Reference proteome</keyword>
<dbReference type="Proteomes" id="UP000319257">
    <property type="component" value="Unassembled WGS sequence"/>
</dbReference>
<feature type="region of interest" description="Disordered" evidence="1">
    <location>
        <begin position="1"/>
        <end position="62"/>
    </location>
</feature>
<dbReference type="AlphaFoldDB" id="A0A507AK04"/>
<organism evidence="2 3">
    <name type="scientific">Thyridium curvatum</name>
    <dbReference type="NCBI Taxonomy" id="1093900"/>
    <lineage>
        <taxon>Eukaryota</taxon>
        <taxon>Fungi</taxon>
        <taxon>Dikarya</taxon>
        <taxon>Ascomycota</taxon>
        <taxon>Pezizomycotina</taxon>
        <taxon>Sordariomycetes</taxon>
        <taxon>Sordariomycetidae</taxon>
        <taxon>Thyridiales</taxon>
        <taxon>Thyridiaceae</taxon>
        <taxon>Thyridium</taxon>
    </lineage>
</organism>
<dbReference type="GeneID" id="41975731"/>
<feature type="compositionally biased region" description="Low complexity" evidence="1">
    <location>
        <begin position="1"/>
        <end position="13"/>
    </location>
</feature>
<dbReference type="EMBL" id="SKBQ01000054">
    <property type="protein sequence ID" value="TPX10715.1"/>
    <property type="molecule type" value="Genomic_DNA"/>
</dbReference>
<protein>
    <submittedName>
        <fullName evidence="2">Uncharacterized protein</fullName>
    </submittedName>
</protein>
<evidence type="ECO:0000256" key="1">
    <source>
        <dbReference type="SAM" id="MobiDB-lite"/>
    </source>
</evidence>
<accession>A0A507AK04</accession>
<sequence>MSSAPSSSVAPVSNKPPDANTTEATAGSQASEPAMEPESELDANSHTSLMDDSHPLNPVEDGTMFSSVRERDALRVRAFFHPENVSTPPDEEGLVLNTAWPAHKALTYYLNLGRLPPPSKVAAFMKVFREKNPGRTFDKLPHKLHTQMERVRETLAENALRNGHELLRNKHREKFVQENATELANPGFCMSVFRKGVSTVGLLNESTKRLDLVHNSSMQLQTHYIELDTILKDIRTLISENKDGEALALFKSRIFPYLDSTSLLEGLIAIRRIADYQRYLPCVQDHRSFFLGNEADEASHHEHVDSDFMTPDYSIVKTLQYNLACEPGSLLDVDRHVATDEEARLRYGLWLGENSAYALLPRQLLTRLDDPDTFEELEFKKLRLIAVSEEFFEKLDLNETIAVNISDHIQGSRCSLTHATEPLTIQSTMEMALKMYWDRVAANNPILQELRRVCPSTELPDVTRSLEYWNLKFCKQQQELLPVSCGMQLYENLQLGTSNIPYETLHYLKWARAYREPTILDFSEDGPAGTWLEKETISEAERGMRDCIPGSLSGESQHRVDATDIWKDSVDLEELDQLDEETQKPKLFETIFKEKRARRGELLKAMVKEDGMRLVGEIRSIEEKPEHARSHIDEARLAVLKPALSLNRLYYERWILLGHVLKGRTVEDFEKYCVGLTRNLLLSNWYLAYAALVDITNEQSVSDISRLTGDEVAAKLGQEADDLARKKDEVIAAKNAFGEFKVNPKVDWEHPELTFYARHAFDGNIAFARWLAEHNPVIRSIVKRWDEGFTYTLEKPVYCYRPMTDEELRHAHVEWKELKSEFGLAPVRETVETEEQRGAISPENPPTTASTWHQQVLQVRDAVKAYQDNPNQKPQLLSDLEDSTAEWAKEYEEQRNKHPVTLANFKAMREAGLVWHKKDFVEPGSVKLVGTLEEFVFDNMKSTKQDNSSSRKRSLSPGSRDEDHPGSKRHETCELDNWEALRFEY</sequence>
<gene>
    <name evidence="2" type="ORF">E0L32_008284</name>
</gene>
<dbReference type="RefSeq" id="XP_030992426.1">
    <property type="nucleotide sequence ID" value="XM_031143122.1"/>
</dbReference>
<comment type="caution">
    <text evidence="2">The sequence shown here is derived from an EMBL/GenBank/DDBJ whole genome shotgun (WGS) entry which is preliminary data.</text>
</comment>
<evidence type="ECO:0000313" key="2">
    <source>
        <dbReference type="EMBL" id="TPX10715.1"/>
    </source>
</evidence>